<feature type="region of interest" description="Disordered" evidence="9">
    <location>
        <begin position="356"/>
        <end position="376"/>
    </location>
</feature>
<dbReference type="InterPro" id="IPR004358">
    <property type="entry name" value="Sig_transdc_His_kin-like_C"/>
</dbReference>
<dbReference type="GO" id="GO:0005524">
    <property type="term" value="F:ATP binding"/>
    <property type="evidence" value="ECO:0007669"/>
    <property type="project" value="UniProtKB-KW"/>
</dbReference>
<dbReference type="InterPro" id="IPR005467">
    <property type="entry name" value="His_kinase_dom"/>
</dbReference>
<dbReference type="CDD" id="cd00075">
    <property type="entry name" value="HATPase"/>
    <property type="match status" value="1"/>
</dbReference>
<dbReference type="EC" id="2.7.13.3" evidence="2"/>
<keyword evidence="7" id="KW-0067">ATP-binding</keyword>
<dbReference type="SUPFAM" id="SSF55785">
    <property type="entry name" value="PYP-like sensor domain (PAS domain)"/>
    <property type="match status" value="1"/>
</dbReference>
<dbReference type="SUPFAM" id="SSF55874">
    <property type="entry name" value="ATPase domain of HSP90 chaperone/DNA topoisomerase II/histidine kinase"/>
    <property type="match status" value="1"/>
</dbReference>
<dbReference type="EMBL" id="AP028679">
    <property type="protein sequence ID" value="BEQ14243.1"/>
    <property type="molecule type" value="Genomic_DNA"/>
</dbReference>
<gene>
    <name evidence="13" type="ORF">FAK_13090</name>
</gene>
<evidence type="ECO:0000256" key="6">
    <source>
        <dbReference type="ARBA" id="ARBA00022777"/>
    </source>
</evidence>
<dbReference type="InterPro" id="IPR003594">
    <property type="entry name" value="HATPase_dom"/>
</dbReference>
<evidence type="ECO:0000313" key="13">
    <source>
        <dbReference type="EMBL" id="BEQ14243.1"/>
    </source>
</evidence>
<evidence type="ECO:0000313" key="14">
    <source>
        <dbReference type="Proteomes" id="UP001366166"/>
    </source>
</evidence>
<dbReference type="SUPFAM" id="SSF47384">
    <property type="entry name" value="Homodimeric domain of signal transducing histidine kinase"/>
    <property type="match status" value="1"/>
</dbReference>
<dbReference type="NCBIfam" id="TIGR00229">
    <property type="entry name" value="sensory_box"/>
    <property type="match status" value="1"/>
</dbReference>
<dbReference type="Gene3D" id="3.30.450.20">
    <property type="entry name" value="PAS domain"/>
    <property type="match status" value="1"/>
</dbReference>
<name>A0AAU9EAW8_9BACT</name>
<dbReference type="PROSITE" id="PS50112">
    <property type="entry name" value="PAS"/>
    <property type="match status" value="1"/>
</dbReference>
<keyword evidence="3" id="KW-0597">Phosphoprotein</keyword>
<dbReference type="PROSITE" id="PS50109">
    <property type="entry name" value="HIS_KIN"/>
    <property type="match status" value="1"/>
</dbReference>
<dbReference type="InterPro" id="IPR000014">
    <property type="entry name" value="PAS"/>
</dbReference>
<dbReference type="InterPro" id="IPR036890">
    <property type="entry name" value="HATPase_C_sf"/>
</dbReference>
<dbReference type="PROSITE" id="PS50113">
    <property type="entry name" value="PAC"/>
    <property type="match status" value="1"/>
</dbReference>
<accession>A0AAU9EAW8</accession>
<dbReference type="Pfam" id="PF02518">
    <property type="entry name" value="HATPase_c"/>
    <property type="match status" value="1"/>
</dbReference>
<dbReference type="GO" id="GO:0000155">
    <property type="term" value="F:phosphorelay sensor kinase activity"/>
    <property type="evidence" value="ECO:0007669"/>
    <property type="project" value="InterPro"/>
</dbReference>
<comment type="catalytic activity">
    <reaction evidence="1">
        <text>ATP + protein L-histidine = ADP + protein N-phospho-L-histidine.</text>
        <dbReference type="EC" id="2.7.13.3"/>
    </reaction>
</comment>
<dbReference type="Pfam" id="PF00512">
    <property type="entry name" value="HisKA"/>
    <property type="match status" value="1"/>
</dbReference>
<keyword evidence="5" id="KW-0547">Nucleotide-binding</keyword>
<dbReference type="InterPro" id="IPR036097">
    <property type="entry name" value="HisK_dim/P_sf"/>
</dbReference>
<organism evidence="13 14">
    <name type="scientific">Desulfoferula mesophila</name>
    <dbReference type="NCBI Taxonomy" id="3058419"/>
    <lineage>
        <taxon>Bacteria</taxon>
        <taxon>Pseudomonadati</taxon>
        <taxon>Thermodesulfobacteriota</taxon>
        <taxon>Desulfarculia</taxon>
        <taxon>Desulfarculales</taxon>
        <taxon>Desulfarculaceae</taxon>
        <taxon>Desulfoferula</taxon>
    </lineage>
</organism>
<dbReference type="KEGG" id="dmp:FAK_13090"/>
<dbReference type="CDD" id="cd00130">
    <property type="entry name" value="PAS"/>
    <property type="match status" value="1"/>
</dbReference>
<evidence type="ECO:0000256" key="1">
    <source>
        <dbReference type="ARBA" id="ARBA00000085"/>
    </source>
</evidence>
<dbReference type="Gene3D" id="1.10.287.130">
    <property type="match status" value="1"/>
</dbReference>
<evidence type="ECO:0000256" key="4">
    <source>
        <dbReference type="ARBA" id="ARBA00022679"/>
    </source>
</evidence>
<dbReference type="SMART" id="SM00388">
    <property type="entry name" value="HisKA"/>
    <property type="match status" value="1"/>
</dbReference>
<dbReference type="InterPro" id="IPR000700">
    <property type="entry name" value="PAS-assoc_C"/>
</dbReference>
<evidence type="ECO:0000256" key="5">
    <source>
        <dbReference type="ARBA" id="ARBA00022741"/>
    </source>
</evidence>
<evidence type="ECO:0000256" key="7">
    <source>
        <dbReference type="ARBA" id="ARBA00022840"/>
    </source>
</evidence>
<keyword evidence="14" id="KW-1185">Reference proteome</keyword>
<feature type="domain" description="PAC" evidence="12">
    <location>
        <begin position="72"/>
        <end position="126"/>
    </location>
</feature>
<evidence type="ECO:0000256" key="8">
    <source>
        <dbReference type="ARBA" id="ARBA00023012"/>
    </source>
</evidence>
<dbReference type="InterPro" id="IPR003661">
    <property type="entry name" value="HisK_dim/P_dom"/>
</dbReference>
<dbReference type="PRINTS" id="PR00344">
    <property type="entry name" value="BCTRLSENSOR"/>
</dbReference>
<dbReference type="SMART" id="SM00091">
    <property type="entry name" value="PAS"/>
    <property type="match status" value="1"/>
</dbReference>
<dbReference type="Pfam" id="PF08448">
    <property type="entry name" value="PAS_4"/>
    <property type="match status" value="1"/>
</dbReference>
<dbReference type="PANTHER" id="PTHR43065:SF10">
    <property type="entry name" value="PEROXIDE STRESS-ACTIVATED HISTIDINE KINASE MAK3"/>
    <property type="match status" value="1"/>
</dbReference>
<dbReference type="PANTHER" id="PTHR43065">
    <property type="entry name" value="SENSOR HISTIDINE KINASE"/>
    <property type="match status" value="1"/>
</dbReference>
<dbReference type="Proteomes" id="UP001366166">
    <property type="component" value="Chromosome"/>
</dbReference>
<keyword evidence="4" id="KW-0808">Transferase</keyword>
<keyword evidence="6" id="KW-0418">Kinase</keyword>
<dbReference type="Gene3D" id="3.30.565.10">
    <property type="entry name" value="Histidine kinase-like ATPase, C-terminal domain"/>
    <property type="match status" value="1"/>
</dbReference>
<dbReference type="SMART" id="SM00387">
    <property type="entry name" value="HATPase_c"/>
    <property type="match status" value="1"/>
</dbReference>
<proteinExistence type="predicted"/>
<sequence>MRNVVASMSDGLMVINQDGEIIFTNPALSGILDLLPDEMLGRGWAELFFNESANREFNQIIVDVVTERIYHYNKQVTYKVPHGATKDLIITTALLPSADQKGEVGGVLVMFKDVSELTQLHRRSRELLRQSQRLFQEKLESLDRLARAVAHEIRNPVTTIGGLAARLLSDKPADSRDALYLKRILDGTARLERVVEEVRGYADLPTPVHRKVNLAKWLIDTVAPFRSKARRQGVRLTLSGVVKGRENTEALIDPSLLRQIMQIVITNALEAMPKGGRLKIELSCDKISGVISVIDNGKGMNPADLPYVFDPFFTTKTDAVGMSLAVAKRIAMEHQGDLTVISRPGKGTTFTLTIPQSGGLLDERAPNGSPRLPEMK</sequence>
<feature type="domain" description="Histidine kinase" evidence="10">
    <location>
        <begin position="148"/>
        <end position="358"/>
    </location>
</feature>
<evidence type="ECO:0000259" key="11">
    <source>
        <dbReference type="PROSITE" id="PS50112"/>
    </source>
</evidence>
<keyword evidence="8" id="KW-0902">Two-component regulatory system</keyword>
<dbReference type="AlphaFoldDB" id="A0AAU9EAW8"/>
<protein>
    <recommendedName>
        <fullName evidence="2">histidine kinase</fullName>
        <ecNumber evidence="2">2.7.13.3</ecNumber>
    </recommendedName>
</protein>
<evidence type="ECO:0000256" key="3">
    <source>
        <dbReference type="ARBA" id="ARBA00022553"/>
    </source>
</evidence>
<dbReference type="CDD" id="cd00082">
    <property type="entry name" value="HisKA"/>
    <property type="match status" value="1"/>
</dbReference>
<reference evidence="14" key="1">
    <citation type="journal article" date="2023" name="Arch. Microbiol.">
        <title>Desulfoferula mesophilus gen. nov. sp. nov., a mesophilic sulfate-reducing bacterium isolated from a brackish lake sediment.</title>
        <authorList>
            <person name="Watanabe T."/>
            <person name="Yabe T."/>
            <person name="Tsuji J.M."/>
            <person name="Fukui M."/>
        </authorList>
    </citation>
    <scope>NUCLEOTIDE SEQUENCE [LARGE SCALE GENOMIC DNA]</scope>
    <source>
        <strain evidence="14">12FAK</strain>
    </source>
</reference>
<evidence type="ECO:0000256" key="9">
    <source>
        <dbReference type="SAM" id="MobiDB-lite"/>
    </source>
</evidence>
<feature type="domain" description="PAS" evidence="11">
    <location>
        <begin position="1"/>
        <end position="68"/>
    </location>
</feature>
<evidence type="ECO:0000256" key="2">
    <source>
        <dbReference type="ARBA" id="ARBA00012438"/>
    </source>
</evidence>
<evidence type="ECO:0000259" key="10">
    <source>
        <dbReference type="PROSITE" id="PS50109"/>
    </source>
</evidence>
<dbReference type="InterPro" id="IPR035965">
    <property type="entry name" value="PAS-like_dom_sf"/>
</dbReference>
<dbReference type="InterPro" id="IPR013656">
    <property type="entry name" value="PAS_4"/>
</dbReference>
<evidence type="ECO:0000259" key="12">
    <source>
        <dbReference type="PROSITE" id="PS50113"/>
    </source>
</evidence>